<gene>
    <name evidence="9" type="ORF">AAG570_013372</name>
</gene>
<evidence type="ECO:0000313" key="9">
    <source>
        <dbReference type="EMBL" id="KAL1128838.1"/>
    </source>
</evidence>
<dbReference type="FunFam" id="3.40.640.10:FF:000016">
    <property type="entry name" value="Glutamate decarboxylase like 1"/>
    <property type="match status" value="1"/>
</dbReference>
<evidence type="ECO:0000256" key="1">
    <source>
        <dbReference type="ARBA" id="ARBA00001933"/>
    </source>
</evidence>
<comment type="similarity">
    <text evidence="2 8">Belongs to the group II decarboxylase family.</text>
</comment>
<dbReference type="InterPro" id="IPR002129">
    <property type="entry name" value="PyrdxlP-dep_de-COase"/>
</dbReference>
<reference evidence="9 10" key="1">
    <citation type="submission" date="2024-07" db="EMBL/GenBank/DDBJ databases">
        <title>Chromosome-level genome assembly of the water stick insect Ranatra chinensis (Heteroptera: Nepidae).</title>
        <authorList>
            <person name="Liu X."/>
        </authorList>
    </citation>
    <scope>NUCLEOTIDE SEQUENCE [LARGE SCALE GENOMIC DNA]</scope>
    <source>
        <strain evidence="9">Cailab_2021Rc</strain>
        <tissue evidence="9">Muscle</tissue>
    </source>
</reference>
<keyword evidence="6 8" id="KW-0456">Lyase</keyword>
<proteinExistence type="inferred from homology"/>
<evidence type="ECO:0000256" key="4">
    <source>
        <dbReference type="ARBA" id="ARBA00022793"/>
    </source>
</evidence>
<protein>
    <submittedName>
        <fullName evidence="9">Uncharacterized protein</fullName>
    </submittedName>
</protein>
<dbReference type="Pfam" id="PF00282">
    <property type="entry name" value="Pyridoxal_deC"/>
    <property type="match status" value="1"/>
</dbReference>
<evidence type="ECO:0000256" key="7">
    <source>
        <dbReference type="PIRSR" id="PIRSR602129-50"/>
    </source>
</evidence>
<evidence type="ECO:0000313" key="10">
    <source>
        <dbReference type="Proteomes" id="UP001558652"/>
    </source>
</evidence>
<keyword evidence="10" id="KW-1185">Reference proteome</keyword>
<name>A0ABD0YBZ3_9HEMI</name>
<dbReference type="GO" id="GO:0016831">
    <property type="term" value="F:carboxy-lyase activity"/>
    <property type="evidence" value="ECO:0007669"/>
    <property type="project" value="UniProtKB-KW"/>
</dbReference>
<dbReference type="Gene3D" id="3.40.640.10">
    <property type="entry name" value="Type I PLP-dependent aspartate aminotransferase-like (Major domain)"/>
    <property type="match status" value="1"/>
</dbReference>
<accession>A0ABD0YBZ3</accession>
<comment type="caution">
    <text evidence="9">The sequence shown here is derived from an EMBL/GenBank/DDBJ whole genome shotgun (WGS) entry which is preliminary data.</text>
</comment>
<dbReference type="CDD" id="cd06450">
    <property type="entry name" value="DOPA_deC_like"/>
    <property type="match status" value="1"/>
</dbReference>
<sequence length="466" mass="52925">MKTWGFVQGTRRQSRVSNWKDPDELKEVLDLEVRRSGSSHETILQLVKQVINYSVTIGHPYFLNQLFSSVDPYGLAGQWLGDVLNPSVYTYEVAPVFTLMEETVLAAMRNILGYTGGDGIFCPGGSIANGYAINCARYHKFPQVKTKGLSSVPRLVVLTSEEAHYSIKKMASLEGIGSDNVYLVRTSANGKMDVQHLEQLVLRAIEEKAVPFMVSATAGTTVLGAFDPIDEIWEVCSKYKMWLHVDAAWGGGALMSKKHRHLLSSIEKADSVTWNPHKMLAAPQQCSTMLTKHEGLLSQCHSASAQYLFQKDKFYDTAYDTGDKHVQCGRRADVLKFWLMWKAKGSEGLEKHVDTLFDNAKYLTEAIRNREGFELVVHQPECTNVTFWYLPPSLRNSRHTPDFAEKLHKVAPLIKERMMREGTMMMTYQPHKHLPNFFRLVLQNSSLNRDDMDHIIYEIERLGRDL</sequence>
<organism evidence="9 10">
    <name type="scientific">Ranatra chinensis</name>
    <dbReference type="NCBI Taxonomy" id="642074"/>
    <lineage>
        <taxon>Eukaryota</taxon>
        <taxon>Metazoa</taxon>
        <taxon>Ecdysozoa</taxon>
        <taxon>Arthropoda</taxon>
        <taxon>Hexapoda</taxon>
        <taxon>Insecta</taxon>
        <taxon>Pterygota</taxon>
        <taxon>Neoptera</taxon>
        <taxon>Paraneoptera</taxon>
        <taxon>Hemiptera</taxon>
        <taxon>Heteroptera</taxon>
        <taxon>Panheteroptera</taxon>
        <taxon>Nepomorpha</taxon>
        <taxon>Nepidae</taxon>
        <taxon>Ranatrinae</taxon>
        <taxon>Ranatra</taxon>
    </lineage>
</organism>
<dbReference type="Proteomes" id="UP001558652">
    <property type="component" value="Unassembled WGS sequence"/>
</dbReference>
<dbReference type="PANTHER" id="PTHR45677">
    <property type="entry name" value="GLUTAMATE DECARBOXYLASE-RELATED"/>
    <property type="match status" value="1"/>
</dbReference>
<dbReference type="Gene3D" id="3.90.1150.170">
    <property type="match status" value="1"/>
</dbReference>
<evidence type="ECO:0000256" key="3">
    <source>
        <dbReference type="ARBA" id="ARBA00011738"/>
    </source>
</evidence>
<dbReference type="EMBL" id="JBFDAA010000009">
    <property type="protein sequence ID" value="KAL1128838.1"/>
    <property type="molecule type" value="Genomic_DNA"/>
</dbReference>
<comment type="cofactor">
    <cofactor evidence="1 7 8">
        <name>pyridoxal 5'-phosphate</name>
        <dbReference type="ChEBI" id="CHEBI:597326"/>
    </cofactor>
</comment>
<dbReference type="SUPFAM" id="SSF53383">
    <property type="entry name" value="PLP-dependent transferases"/>
    <property type="match status" value="1"/>
</dbReference>
<evidence type="ECO:0000256" key="6">
    <source>
        <dbReference type="ARBA" id="ARBA00023239"/>
    </source>
</evidence>
<evidence type="ECO:0000256" key="5">
    <source>
        <dbReference type="ARBA" id="ARBA00022898"/>
    </source>
</evidence>
<dbReference type="InterPro" id="IPR015421">
    <property type="entry name" value="PyrdxlP-dep_Trfase_major"/>
</dbReference>
<keyword evidence="5 7" id="KW-0663">Pyridoxal phosphate</keyword>
<comment type="subunit">
    <text evidence="3">Homodimer.</text>
</comment>
<keyword evidence="4" id="KW-0210">Decarboxylase</keyword>
<evidence type="ECO:0000256" key="8">
    <source>
        <dbReference type="RuleBase" id="RU000382"/>
    </source>
</evidence>
<dbReference type="AlphaFoldDB" id="A0ABD0YBZ3"/>
<evidence type="ECO:0000256" key="2">
    <source>
        <dbReference type="ARBA" id="ARBA00009533"/>
    </source>
</evidence>
<feature type="modified residue" description="N6-(pyridoxal phosphate)lysine" evidence="7">
    <location>
        <position position="278"/>
    </location>
</feature>
<dbReference type="InterPro" id="IPR015424">
    <property type="entry name" value="PyrdxlP-dep_Trfase"/>
</dbReference>
<dbReference type="PANTHER" id="PTHR45677:SF12">
    <property type="entry name" value="BLACK, ISOFORM A"/>
    <property type="match status" value="1"/>
</dbReference>